<protein>
    <recommendedName>
        <fullName evidence="3">AB hydrolase-1 domain-containing protein</fullName>
    </recommendedName>
</protein>
<reference evidence="5" key="1">
    <citation type="journal article" date="2009" name="Genome Res.">
        <title>Comparative genomic analyses of the human fungal pathogens Coccidioides and their relatives.</title>
        <authorList>
            <person name="Sharpton T.J."/>
            <person name="Stajich J.E."/>
            <person name="Rounsley S.D."/>
            <person name="Gardner M.J."/>
            <person name="Wortman J.R."/>
            <person name="Jordar V.S."/>
            <person name="Maiti R."/>
            <person name="Kodira C.D."/>
            <person name="Neafsey D.E."/>
            <person name="Zeng Q."/>
            <person name="Hung C.-Y."/>
            <person name="McMahan C."/>
            <person name="Muszewska A."/>
            <person name="Grynberg M."/>
            <person name="Mandel M.A."/>
            <person name="Kellner E.M."/>
            <person name="Barker B.M."/>
            <person name="Galgiani J.N."/>
            <person name="Orbach M.J."/>
            <person name="Kirkland T.N."/>
            <person name="Cole G.T."/>
            <person name="Henn M.R."/>
            <person name="Birren B.W."/>
            <person name="Taylor J.W."/>
        </authorList>
    </citation>
    <scope>NUCLEOTIDE SEQUENCE [LARGE SCALE GENOMIC DNA]</scope>
    <source>
        <strain evidence="5">UAMH 1704</strain>
    </source>
</reference>
<dbReference type="RefSeq" id="XP_002544536.1">
    <property type="nucleotide sequence ID" value="XM_002544490.1"/>
</dbReference>
<dbReference type="STRING" id="336963.C4JMJ5"/>
<dbReference type="OMA" id="ECMNDIN"/>
<evidence type="ECO:0000259" key="3">
    <source>
        <dbReference type="Pfam" id="PF00561"/>
    </source>
</evidence>
<evidence type="ECO:0000313" key="5">
    <source>
        <dbReference type="Proteomes" id="UP000002058"/>
    </source>
</evidence>
<dbReference type="VEuPathDB" id="FungiDB:UREG_04053"/>
<name>C4JMJ5_UNCRE</name>
<dbReference type="EMBL" id="CH476616">
    <property type="protein sequence ID" value="EEP79207.1"/>
    <property type="molecule type" value="Genomic_DNA"/>
</dbReference>
<gene>
    <name evidence="4" type="ORF">UREG_04053</name>
</gene>
<keyword evidence="5" id="KW-1185">Reference proteome</keyword>
<dbReference type="Proteomes" id="UP000002058">
    <property type="component" value="Unassembled WGS sequence"/>
</dbReference>
<dbReference type="PANTHER" id="PTHR46118">
    <property type="entry name" value="PROTEIN ABHD11"/>
    <property type="match status" value="1"/>
</dbReference>
<keyword evidence="2" id="KW-0378">Hydrolase</keyword>
<dbReference type="GO" id="GO:0052689">
    <property type="term" value="F:carboxylic ester hydrolase activity"/>
    <property type="evidence" value="ECO:0007669"/>
    <property type="project" value="TreeGrafter"/>
</dbReference>
<dbReference type="Gene3D" id="3.40.50.1820">
    <property type="entry name" value="alpha/beta hydrolase"/>
    <property type="match status" value="1"/>
</dbReference>
<dbReference type="OrthoDB" id="8119704at2759"/>
<organism evidence="4 5">
    <name type="scientific">Uncinocarpus reesii (strain UAMH 1704)</name>
    <dbReference type="NCBI Taxonomy" id="336963"/>
    <lineage>
        <taxon>Eukaryota</taxon>
        <taxon>Fungi</taxon>
        <taxon>Dikarya</taxon>
        <taxon>Ascomycota</taxon>
        <taxon>Pezizomycotina</taxon>
        <taxon>Eurotiomycetes</taxon>
        <taxon>Eurotiomycetidae</taxon>
        <taxon>Onygenales</taxon>
        <taxon>Onygenaceae</taxon>
        <taxon>Uncinocarpus</taxon>
    </lineage>
</organism>
<dbReference type="PANTHER" id="PTHR46118:SF4">
    <property type="entry name" value="PROTEIN ABHD11"/>
    <property type="match status" value="1"/>
</dbReference>
<dbReference type="HOGENOM" id="CLU_020336_53_2_1"/>
<dbReference type="SUPFAM" id="SSF53474">
    <property type="entry name" value="alpha/beta-Hydrolases"/>
    <property type="match status" value="1"/>
</dbReference>
<comment type="similarity">
    <text evidence="1">Belongs to the AB hydrolase superfamily.</text>
</comment>
<dbReference type="InParanoid" id="C4JMJ5"/>
<dbReference type="AlphaFoldDB" id="C4JMJ5"/>
<dbReference type="GO" id="GO:0005739">
    <property type="term" value="C:mitochondrion"/>
    <property type="evidence" value="ECO:0007669"/>
    <property type="project" value="TreeGrafter"/>
</dbReference>
<dbReference type="eggNOG" id="KOG2382">
    <property type="taxonomic scope" value="Eukaryota"/>
</dbReference>
<dbReference type="InterPro" id="IPR000073">
    <property type="entry name" value="AB_hydrolase_1"/>
</dbReference>
<proteinExistence type="inferred from homology"/>
<feature type="domain" description="AB hydrolase-1" evidence="3">
    <location>
        <begin position="6"/>
        <end position="157"/>
    </location>
</feature>
<dbReference type="InterPro" id="IPR029058">
    <property type="entry name" value="AB_hydrolase_fold"/>
</dbReference>
<dbReference type="Pfam" id="PF00561">
    <property type="entry name" value="Abhydrolase_1"/>
    <property type="match status" value="1"/>
</dbReference>
<evidence type="ECO:0000256" key="2">
    <source>
        <dbReference type="ARBA" id="ARBA00022801"/>
    </source>
</evidence>
<sequence>MAVALRHPSLVGGVISVENAPVRAPLSKDFAKYIKAMKEIEGAKVTKQKEADSILQPYEESEAIRSFLLTNLVRSKDDNTYRFRIPVQTLGDRLDNMADFPFSPEGNAVKFEGPALFVRGTRSHYVKDSSLDAIKSFFPAFELVDIDAGHWVIAEKPQAFQEEALSVAIYEQRLYSPSSVQISRTPDTKRKEEPGNFSLVTELL</sequence>
<evidence type="ECO:0000313" key="4">
    <source>
        <dbReference type="EMBL" id="EEP79207.1"/>
    </source>
</evidence>
<evidence type="ECO:0000256" key="1">
    <source>
        <dbReference type="ARBA" id="ARBA00008645"/>
    </source>
</evidence>
<accession>C4JMJ5</accession>
<dbReference type="GeneID" id="8444025"/>
<dbReference type="KEGG" id="ure:UREG_04053"/>